<dbReference type="EMBL" id="CP060697">
    <property type="protein sequence ID" value="QNM82576.1"/>
    <property type="molecule type" value="Genomic_DNA"/>
</dbReference>
<dbReference type="InterPro" id="IPR037523">
    <property type="entry name" value="VOC_core"/>
</dbReference>
<accession>A0A7G9L1S7</accession>
<dbReference type="InterPro" id="IPR029068">
    <property type="entry name" value="Glyas_Bleomycin-R_OHBP_Dase"/>
</dbReference>
<evidence type="ECO:0000313" key="2">
    <source>
        <dbReference type="EMBL" id="QNM82576.1"/>
    </source>
</evidence>
<organism evidence="2 3">
    <name type="scientific">Sphingomonas sabuli</name>
    <dbReference type="NCBI Taxonomy" id="2764186"/>
    <lineage>
        <taxon>Bacteria</taxon>
        <taxon>Pseudomonadati</taxon>
        <taxon>Pseudomonadota</taxon>
        <taxon>Alphaproteobacteria</taxon>
        <taxon>Sphingomonadales</taxon>
        <taxon>Sphingomonadaceae</taxon>
        <taxon>Sphingomonas</taxon>
    </lineage>
</organism>
<protein>
    <submittedName>
        <fullName evidence="2">VOC family protein</fullName>
    </submittedName>
</protein>
<gene>
    <name evidence="2" type="ORF">H8M03_11300</name>
</gene>
<dbReference type="Gene3D" id="3.10.180.10">
    <property type="entry name" value="2,3-Dihydroxybiphenyl 1,2-Dioxygenase, domain 1"/>
    <property type="match status" value="1"/>
</dbReference>
<dbReference type="Proteomes" id="UP000515861">
    <property type="component" value="Chromosome"/>
</dbReference>
<dbReference type="AlphaFoldDB" id="A0A7G9L1S7"/>
<dbReference type="SUPFAM" id="SSF54593">
    <property type="entry name" value="Glyoxalase/Bleomycin resistance protein/Dihydroxybiphenyl dioxygenase"/>
    <property type="match status" value="1"/>
</dbReference>
<dbReference type="Pfam" id="PF00903">
    <property type="entry name" value="Glyoxalase"/>
    <property type="match status" value="1"/>
</dbReference>
<proteinExistence type="predicted"/>
<evidence type="ECO:0000259" key="1">
    <source>
        <dbReference type="PROSITE" id="PS51819"/>
    </source>
</evidence>
<feature type="domain" description="VOC" evidence="1">
    <location>
        <begin position="5"/>
        <end position="124"/>
    </location>
</feature>
<dbReference type="InterPro" id="IPR004360">
    <property type="entry name" value="Glyas_Fos-R_dOase_dom"/>
</dbReference>
<sequence length="127" mass="13226">MLKDAKATPMIAVSDIGRAQSFYADTLGLPTSPAMGGEMLDVDGGGTPITVYRSDEAGTNKATAITFAVDDIGGTVAALKEKGVGFEHYDVEGLERDGDIYVGTGMKTAWFKDPDGNILSLFEGDGA</sequence>
<dbReference type="PROSITE" id="PS51819">
    <property type="entry name" value="VOC"/>
    <property type="match status" value="1"/>
</dbReference>
<evidence type="ECO:0000313" key="3">
    <source>
        <dbReference type="Proteomes" id="UP000515861"/>
    </source>
</evidence>
<dbReference type="RefSeq" id="WP_187479531.1">
    <property type="nucleotide sequence ID" value="NZ_CP060697.1"/>
</dbReference>
<keyword evidence="3" id="KW-1185">Reference proteome</keyword>
<reference evidence="2 3" key="1">
    <citation type="submission" date="2020-08" db="EMBL/GenBank/DDBJ databases">
        <title>Sphingomonas sp. sand1-3 16S ribosomal RNA gene Genome sequencing and assembly.</title>
        <authorList>
            <person name="Kang M."/>
        </authorList>
    </citation>
    <scope>NUCLEOTIDE SEQUENCE [LARGE SCALE GENOMIC DNA]</scope>
    <source>
        <strain evidence="3">sand1-3</strain>
    </source>
</reference>
<name>A0A7G9L1S7_9SPHN</name>
<dbReference type="KEGG" id="ssau:H8M03_11300"/>